<dbReference type="EMBL" id="MN738786">
    <property type="protein sequence ID" value="QHT36727.1"/>
    <property type="molecule type" value="Genomic_DNA"/>
</dbReference>
<evidence type="ECO:0000313" key="1">
    <source>
        <dbReference type="EMBL" id="QHT36727.1"/>
    </source>
</evidence>
<dbReference type="InterPro" id="IPR055621">
    <property type="entry name" value="DUF7197"/>
</dbReference>
<organism evidence="1">
    <name type="scientific">viral metagenome</name>
    <dbReference type="NCBI Taxonomy" id="1070528"/>
    <lineage>
        <taxon>unclassified sequences</taxon>
        <taxon>metagenomes</taxon>
        <taxon>organismal metagenomes</taxon>
    </lineage>
</organism>
<name>A0A6C0F4Q4_9ZZZZ</name>
<dbReference type="AlphaFoldDB" id="A0A6C0F4Q4"/>
<protein>
    <submittedName>
        <fullName evidence="1">Uncharacterized protein</fullName>
    </submittedName>
</protein>
<accession>A0A6C0F4Q4</accession>
<dbReference type="Pfam" id="PF23827">
    <property type="entry name" value="DUF7197"/>
    <property type="match status" value="1"/>
</dbReference>
<reference evidence="1" key="1">
    <citation type="journal article" date="2020" name="Nature">
        <title>Giant virus diversity and host interactions through global metagenomics.</title>
        <authorList>
            <person name="Schulz F."/>
            <person name="Roux S."/>
            <person name="Paez-Espino D."/>
            <person name="Jungbluth S."/>
            <person name="Walsh D.A."/>
            <person name="Denef V.J."/>
            <person name="McMahon K.D."/>
            <person name="Konstantinidis K.T."/>
            <person name="Eloe-Fadrosh E.A."/>
            <person name="Kyrpides N.C."/>
            <person name="Woyke T."/>
        </authorList>
    </citation>
    <scope>NUCLEOTIDE SEQUENCE</scope>
    <source>
        <strain evidence="1">GVMAG-S-ERX555967-130</strain>
    </source>
</reference>
<proteinExistence type="predicted"/>
<sequence>MSQQDALLRESLEKFYSEPHNQERLYNTLNGEEGISLRSIDWFITNYSKKNNIYYQIYKDKLGIPTFDETGEFSSNMSVHHSYKSQLKAYSKKRFDPFCRRDRMEFSLGKYGSIQTTIGQLNFFRWAIQSLVIDYLKQHKQNIETDMNECLKIIKQKSQNKSGKRKKREELSLSATRGLSRNKISVCLTFD</sequence>